<name>X1J2T6_9ZZZZ</name>
<accession>X1J2T6</accession>
<feature type="region of interest" description="Disordered" evidence="1">
    <location>
        <begin position="14"/>
        <end position="35"/>
    </location>
</feature>
<organism evidence="2">
    <name type="scientific">marine sediment metagenome</name>
    <dbReference type="NCBI Taxonomy" id="412755"/>
    <lineage>
        <taxon>unclassified sequences</taxon>
        <taxon>metagenomes</taxon>
        <taxon>ecological metagenomes</taxon>
    </lineage>
</organism>
<feature type="non-terminal residue" evidence="2">
    <location>
        <position position="1"/>
    </location>
</feature>
<comment type="caution">
    <text evidence="2">The sequence shown here is derived from an EMBL/GenBank/DDBJ whole genome shotgun (WGS) entry which is preliminary data.</text>
</comment>
<gene>
    <name evidence="2" type="ORF">S03H2_62239</name>
</gene>
<sequence>WILLKNSSAAKIEESNNGEVFSDGRTRNKAKTSHQ</sequence>
<proteinExistence type="predicted"/>
<dbReference type="AlphaFoldDB" id="X1J2T6"/>
<reference evidence="2" key="1">
    <citation type="journal article" date="2014" name="Front. Microbiol.">
        <title>High frequency of phylogenetically diverse reductive dehalogenase-homologous genes in deep subseafloor sedimentary metagenomes.</title>
        <authorList>
            <person name="Kawai M."/>
            <person name="Futagami T."/>
            <person name="Toyoda A."/>
            <person name="Takaki Y."/>
            <person name="Nishi S."/>
            <person name="Hori S."/>
            <person name="Arai W."/>
            <person name="Tsubouchi T."/>
            <person name="Morono Y."/>
            <person name="Uchiyama I."/>
            <person name="Ito T."/>
            <person name="Fujiyama A."/>
            <person name="Inagaki F."/>
            <person name="Takami H."/>
        </authorList>
    </citation>
    <scope>NUCLEOTIDE SEQUENCE</scope>
    <source>
        <strain evidence="2">Expedition CK06-06</strain>
    </source>
</reference>
<protein>
    <submittedName>
        <fullName evidence="2">Uncharacterized protein</fullName>
    </submittedName>
</protein>
<evidence type="ECO:0000256" key="1">
    <source>
        <dbReference type="SAM" id="MobiDB-lite"/>
    </source>
</evidence>
<evidence type="ECO:0000313" key="2">
    <source>
        <dbReference type="EMBL" id="GAH88976.1"/>
    </source>
</evidence>
<dbReference type="EMBL" id="BARU01040240">
    <property type="protein sequence ID" value="GAH88976.1"/>
    <property type="molecule type" value="Genomic_DNA"/>
</dbReference>